<accession>A0ABT1TFT6</accession>
<evidence type="ECO:0000313" key="2">
    <source>
        <dbReference type="EMBL" id="MCQ8104322.1"/>
    </source>
</evidence>
<proteinExistence type="predicted"/>
<evidence type="ECO:0000256" key="1">
    <source>
        <dbReference type="SAM" id="Coils"/>
    </source>
</evidence>
<dbReference type="EMBL" id="JANIBJ010000015">
    <property type="protein sequence ID" value="MCQ8104322.1"/>
    <property type="molecule type" value="Genomic_DNA"/>
</dbReference>
<keyword evidence="3" id="KW-1185">Reference proteome</keyword>
<sequence length="504" mass="58991">MLNILWIEDEYSEQKQKQWFKDRIVTVKNSFDEAASAIKANLFDYDVVVLDINLENSEHSENVKKYAARFGLSVHDFLERSGMNLYFMLLENGFPIERIVFLTANANATTSNINDLRQAFDSGDDDNFGEILSSITNGFSDKEKNEAYQFINDPDGCDEDDITALCNYLESYFISLNEGQQKNTYEILRDTANSCRIEVPKAFNKGSNQLDIELKKHEGNKYLVLRRGVIDGCGFLKQQLQAQEEFLQFREFIKDKENHEITATEIINYLDTLALSLVARIQTDQESLNIQYRLFLRTLVHEWEENIEANSFKEKYGNNLESIRDIYTFGWTMKMTRNWVAHAKLLEPLNAQFIAFLFLINMRAMFRLPKAIQSYEEILLQCISLSPANGINIASIRDEIKRSEENIDDLLIRMNNIHTDEKSNLILTYVEKKENKTKRLKYFNDKINEIYRYNTGQSDAEDHNYKRFLLQYFWVNQKSDLINLTANSYDFLPTLARHIYNDSF</sequence>
<evidence type="ECO:0000313" key="3">
    <source>
        <dbReference type="Proteomes" id="UP001524499"/>
    </source>
</evidence>
<name>A0ABT1TFT6_9GAMM</name>
<reference evidence="2 3" key="1">
    <citation type="submission" date="2022-07" db="EMBL/GenBank/DDBJ databases">
        <title>Methylomonas rivi sp. nov., Methylomonas rosea sp. nov., Methylomonas aureus sp. nov. and Methylomonas subterranea sp. nov., four novel methanotrophs isolated from a freshwater creek and the deep terrestrial subsurface.</title>
        <authorList>
            <person name="Abin C."/>
            <person name="Sankaranarayanan K."/>
            <person name="Garner C."/>
            <person name="Sindelar R."/>
            <person name="Kotary K."/>
            <person name="Garner R."/>
            <person name="Barclay S."/>
            <person name="Lawson P."/>
            <person name="Krumholz L."/>
        </authorList>
    </citation>
    <scope>NUCLEOTIDE SEQUENCE [LARGE SCALE GENOMIC DNA]</scope>
    <source>
        <strain evidence="2 3">SURF-2</strain>
    </source>
</reference>
<gene>
    <name evidence="2" type="ORF">NP590_09420</name>
</gene>
<organism evidence="2 3">
    <name type="scientific">Methylomonas subterranea</name>
    <dbReference type="NCBI Taxonomy" id="2952225"/>
    <lineage>
        <taxon>Bacteria</taxon>
        <taxon>Pseudomonadati</taxon>
        <taxon>Pseudomonadota</taxon>
        <taxon>Gammaproteobacteria</taxon>
        <taxon>Methylococcales</taxon>
        <taxon>Methylococcaceae</taxon>
        <taxon>Methylomonas</taxon>
    </lineage>
</organism>
<keyword evidence="1" id="KW-0175">Coiled coil</keyword>
<dbReference type="Proteomes" id="UP001524499">
    <property type="component" value="Unassembled WGS sequence"/>
</dbReference>
<dbReference type="RefSeq" id="WP_256602114.1">
    <property type="nucleotide sequence ID" value="NZ_JANIBJ010000015.1"/>
</dbReference>
<protein>
    <submittedName>
        <fullName evidence="2">Response regulator</fullName>
    </submittedName>
</protein>
<comment type="caution">
    <text evidence="2">The sequence shown here is derived from an EMBL/GenBank/DDBJ whole genome shotgun (WGS) entry which is preliminary data.</text>
</comment>
<feature type="coiled-coil region" evidence="1">
    <location>
        <begin position="393"/>
        <end position="420"/>
    </location>
</feature>